<evidence type="ECO:0000256" key="3">
    <source>
        <dbReference type="ARBA" id="ARBA00023125"/>
    </source>
</evidence>
<protein>
    <submittedName>
        <fullName evidence="6">LysR family transcriptional regulator</fullName>
    </submittedName>
</protein>
<dbReference type="Gene3D" id="1.10.10.10">
    <property type="entry name" value="Winged helix-like DNA-binding domain superfamily/Winged helix DNA-binding domain"/>
    <property type="match status" value="1"/>
</dbReference>
<comment type="similarity">
    <text evidence="1">Belongs to the LysR transcriptional regulatory family.</text>
</comment>
<dbReference type="PROSITE" id="PS50931">
    <property type="entry name" value="HTH_LYSR"/>
    <property type="match status" value="1"/>
</dbReference>
<keyword evidence="4" id="KW-0804">Transcription</keyword>
<keyword evidence="3" id="KW-0238">DNA-binding</keyword>
<dbReference type="GO" id="GO:0003700">
    <property type="term" value="F:DNA-binding transcription factor activity"/>
    <property type="evidence" value="ECO:0007669"/>
    <property type="project" value="InterPro"/>
</dbReference>
<evidence type="ECO:0000256" key="1">
    <source>
        <dbReference type="ARBA" id="ARBA00009437"/>
    </source>
</evidence>
<dbReference type="PRINTS" id="PR00039">
    <property type="entry name" value="HTHLYSR"/>
</dbReference>
<dbReference type="GO" id="GO:0000976">
    <property type="term" value="F:transcription cis-regulatory region binding"/>
    <property type="evidence" value="ECO:0007669"/>
    <property type="project" value="TreeGrafter"/>
</dbReference>
<dbReference type="Proteomes" id="UP000823771">
    <property type="component" value="Unassembled WGS sequence"/>
</dbReference>
<dbReference type="FunFam" id="1.10.10.10:FF:000001">
    <property type="entry name" value="LysR family transcriptional regulator"/>
    <property type="match status" value="1"/>
</dbReference>
<accession>A0A9D9NLT5</accession>
<evidence type="ECO:0000256" key="4">
    <source>
        <dbReference type="ARBA" id="ARBA00023163"/>
    </source>
</evidence>
<dbReference type="InterPro" id="IPR036388">
    <property type="entry name" value="WH-like_DNA-bd_sf"/>
</dbReference>
<sequence length="302" mass="32704">MFDDFRLKVFEAVAEERSFTRAARTLGVSQSAVSQSVAELERQLGVQLFHRDRTSVRLTAEGQAFSRYARNILHWYGAAREAFAPGIHSPERGIRVLASPDLVSSVVPEIFAPAFSGDRPYPVVNITSGRLASEGSSDRNTEYDICISSGLADGSIRWGKGECAGVSPLCVIARPSDRNAYSGVFSLSGVKDRGLALWTGWQNDEGTDEASVVGLDNIHKVVFRSDSPESVIGAVLSSDGLLGAVPLYCVYKKLADRTLSRLPVMFPSGNIAVYVQASDSFSTTRIYKATVERLSSLLAVTQ</sequence>
<dbReference type="PANTHER" id="PTHR30126:SF40">
    <property type="entry name" value="HTH-TYPE TRANSCRIPTIONAL REGULATOR GLTR"/>
    <property type="match status" value="1"/>
</dbReference>
<dbReference type="SUPFAM" id="SSF53850">
    <property type="entry name" value="Periplasmic binding protein-like II"/>
    <property type="match status" value="1"/>
</dbReference>
<name>A0A9D9NLT5_9BACT</name>
<feature type="domain" description="HTH lysR-type" evidence="5">
    <location>
        <begin position="7"/>
        <end position="59"/>
    </location>
</feature>
<dbReference type="PANTHER" id="PTHR30126">
    <property type="entry name" value="HTH-TYPE TRANSCRIPTIONAL REGULATOR"/>
    <property type="match status" value="1"/>
</dbReference>
<evidence type="ECO:0000256" key="2">
    <source>
        <dbReference type="ARBA" id="ARBA00023015"/>
    </source>
</evidence>
<organism evidence="6 7">
    <name type="scientific">Candidatus Cryptobacteroides excrementipullorum</name>
    <dbReference type="NCBI Taxonomy" id="2840761"/>
    <lineage>
        <taxon>Bacteria</taxon>
        <taxon>Pseudomonadati</taxon>
        <taxon>Bacteroidota</taxon>
        <taxon>Bacteroidia</taxon>
        <taxon>Bacteroidales</taxon>
        <taxon>Candidatus Cryptobacteroides</taxon>
    </lineage>
</organism>
<dbReference type="AlphaFoldDB" id="A0A9D9NLT5"/>
<evidence type="ECO:0000313" key="6">
    <source>
        <dbReference type="EMBL" id="MBO8478201.1"/>
    </source>
</evidence>
<evidence type="ECO:0000259" key="5">
    <source>
        <dbReference type="PROSITE" id="PS50931"/>
    </source>
</evidence>
<reference evidence="6" key="1">
    <citation type="submission" date="2020-10" db="EMBL/GenBank/DDBJ databases">
        <authorList>
            <person name="Gilroy R."/>
        </authorList>
    </citation>
    <scope>NUCLEOTIDE SEQUENCE</scope>
    <source>
        <strain evidence="6">2478</strain>
    </source>
</reference>
<dbReference type="Pfam" id="PF00126">
    <property type="entry name" value="HTH_1"/>
    <property type="match status" value="1"/>
</dbReference>
<evidence type="ECO:0000313" key="7">
    <source>
        <dbReference type="Proteomes" id="UP000823771"/>
    </source>
</evidence>
<comment type="caution">
    <text evidence="6">The sequence shown here is derived from an EMBL/GenBank/DDBJ whole genome shotgun (WGS) entry which is preliminary data.</text>
</comment>
<dbReference type="SUPFAM" id="SSF46785">
    <property type="entry name" value="Winged helix' DNA-binding domain"/>
    <property type="match status" value="1"/>
</dbReference>
<dbReference type="InterPro" id="IPR036390">
    <property type="entry name" value="WH_DNA-bd_sf"/>
</dbReference>
<keyword evidence="2" id="KW-0805">Transcription regulation</keyword>
<proteinExistence type="inferred from homology"/>
<dbReference type="InterPro" id="IPR000847">
    <property type="entry name" value="LysR_HTH_N"/>
</dbReference>
<gene>
    <name evidence="6" type="ORF">IAB80_04885</name>
</gene>
<dbReference type="EMBL" id="JADILZ010000042">
    <property type="protein sequence ID" value="MBO8478201.1"/>
    <property type="molecule type" value="Genomic_DNA"/>
</dbReference>
<reference evidence="6" key="2">
    <citation type="journal article" date="2021" name="PeerJ">
        <title>Extensive microbial diversity within the chicken gut microbiome revealed by metagenomics and culture.</title>
        <authorList>
            <person name="Gilroy R."/>
            <person name="Ravi A."/>
            <person name="Getino M."/>
            <person name="Pursley I."/>
            <person name="Horton D.L."/>
            <person name="Alikhan N.F."/>
            <person name="Baker D."/>
            <person name="Gharbi K."/>
            <person name="Hall N."/>
            <person name="Watson M."/>
            <person name="Adriaenssens E.M."/>
            <person name="Foster-Nyarko E."/>
            <person name="Jarju S."/>
            <person name="Secka A."/>
            <person name="Antonio M."/>
            <person name="Oren A."/>
            <person name="Chaudhuri R.R."/>
            <person name="La Ragione R."/>
            <person name="Hildebrand F."/>
            <person name="Pallen M.J."/>
        </authorList>
    </citation>
    <scope>NUCLEOTIDE SEQUENCE</scope>
    <source>
        <strain evidence="6">2478</strain>
    </source>
</reference>